<dbReference type="AlphaFoldDB" id="A0A7W8AAU2"/>
<keyword evidence="3" id="KW-1185">Reference proteome</keyword>
<name>A0A7W8AAU2_9ACTN</name>
<evidence type="ECO:0000256" key="1">
    <source>
        <dbReference type="SAM" id="SignalP"/>
    </source>
</evidence>
<dbReference type="EMBL" id="JACHIN010000010">
    <property type="protein sequence ID" value="MBB5081408.1"/>
    <property type="molecule type" value="Genomic_DNA"/>
</dbReference>
<reference evidence="2 3" key="1">
    <citation type="submission" date="2020-08" db="EMBL/GenBank/DDBJ databases">
        <title>Genomic Encyclopedia of Type Strains, Phase IV (KMG-IV): sequencing the most valuable type-strain genomes for metagenomic binning, comparative biology and taxonomic classification.</title>
        <authorList>
            <person name="Goeker M."/>
        </authorList>
    </citation>
    <scope>NUCLEOTIDE SEQUENCE [LARGE SCALE GENOMIC DNA]</scope>
    <source>
        <strain evidence="2 3">DSM 45385</strain>
    </source>
</reference>
<protein>
    <recommendedName>
        <fullName evidence="4">Secreted protein</fullName>
    </recommendedName>
</protein>
<evidence type="ECO:0008006" key="4">
    <source>
        <dbReference type="Google" id="ProtNLM"/>
    </source>
</evidence>
<comment type="caution">
    <text evidence="2">The sequence shown here is derived from an EMBL/GenBank/DDBJ whole genome shotgun (WGS) entry which is preliminary data.</text>
</comment>
<gene>
    <name evidence="2" type="ORF">HNR40_006903</name>
</gene>
<accession>A0A7W8AAU2</accession>
<keyword evidence="1" id="KW-0732">Signal</keyword>
<evidence type="ECO:0000313" key="3">
    <source>
        <dbReference type="Proteomes" id="UP000568380"/>
    </source>
</evidence>
<proteinExistence type="predicted"/>
<organism evidence="2 3">
    <name type="scientific">Nonomuraea endophytica</name>
    <dbReference type="NCBI Taxonomy" id="714136"/>
    <lineage>
        <taxon>Bacteria</taxon>
        <taxon>Bacillati</taxon>
        <taxon>Actinomycetota</taxon>
        <taxon>Actinomycetes</taxon>
        <taxon>Streptosporangiales</taxon>
        <taxon>Streptosporangiaceae</taxon>
        <taxon>Nonomuraea</taxon>
    </lineage>
</organism>
<dbReference type="Proteomes" id="UP000568380">
    <property type="component" value="Unassembled WGS sequence"/>
</dbReference>
<feature type="signal peptide" evidence="1">
    <location>
        <begin position="1"/>
        <end position="26"/>
    </location>
</feature>
<evidence type="ECO:0000313" key="2">
    <source>
        <dbReference type="EMBL" id="MBB5081408.1"/>
    </source>
</evidence>
<feature type="chain" id="PRO_5038952751" description="Secreted protein" evidence="1">
    <location>
        <begin position="27"/>
        <end position="130"/>
    </location>
</feature>
<sequence length="130" mass="14558">MRLGKRVSLGLIVALLAITAATPSNAYASPTPLYPGEIRVNGQARYVESVWAKFSQFGFVCDYQARITIHDAAGVIIDQRWSPRYMQSPPCPYTPDITVPFNQNYRAMRKVCGTFYTNGISRNQECVNMS</sequence>